<organism evidence="1 2">
    <name type="scientific">Sphingomonas longa</name>
    <dbReference type="NCBI Taxonomy" id="2778730"/>
    <lineage>
        <taxon>Bacteria</taxon>
        <taxon>Pseudomonadati</taxon>
        <taxon>Pseudomonadota</taxon>
        <taxon>Alphaproteobacteria</taxon>
        <taxon>Sphingomonadales</taxon>
        <taxon>Sphingomonadaceae</taxon>
        <taxon>Sphingomonas</taxon>
    </lineage>
</organism>
<proteinExistence type="predicted"/>
<evidence type="ECO:0000313" key="1">
    <source>
        <dbReference type="EMBL" id="MBM6577121.1"/>
    </source>
</evidence>
<dbReference type="EMBL" id="JAFEMC010000003">
    <property type="protein sequence ID" value="MBM6577121.1"/>
    <property type="molecule type" value="Genomic_DNA"/>
</dbReference>
<dbReference type="Proteomes" id="UP000763641">
    <property type="component" value="Unassembled WGS sequence"/>
</dbReference>
<protein>
    <submittedName>
        <fullName evidence="1">Uncharacterized protein</fullName>
    </submittedName>
</protein>
<accession>A0ABS2D867</accession>
<reference evidence="1 2" key="1">
    <citation type="submission" date="2020-12" db="EMBL/GenBank/DDBJ databases">
        <title>Sphingomonas sp.</title>
        <authorList>
            <person name="Kim M.K."/>
        </authorList>
    </citation>
    <scope>NUCLEOTIDE SEQUENCE [LARGE SCALE GENOMIC DNA]</scope>
    <source>
        <strain evidence="1 2">BT552</strain>
    </source>
</reference>
<evidence type="ECO:0000313" key="2">
    <source>
        <dbReference type="Proteomes" id="UP000763641"/>
    </source>
</evidence>
<comment type="caution">
    <text evidence="1">The sequence shown here is derived from an EMBL/GenBank/DDBJ whole genome shotgun (WGS) entry which is preliminary data.</text>
</comment>
<keyword evidence="2" id="KW-1185">Reference proteome</keyword>
<gene>
    <name evidence="1" type="ORF">ILT43_12130</name>
</gene>
<sequence>MSRPLNEIADDLDALHDTMWLAATEMDRVIRQQRGEETVMDKPGAKMEFRSEDGRPLDLKAMANELRAHVRDVDGGTY</sequence>
<dbReference type="RefSeq" id="WP_204199219.1">
    <property type="nucleotide sequence ID" value="NZ_JAFEMC010000003.1"/>
</dbReference>
<name>A0ABS2D867_9SPHN</name>